<feature type="compositionally biased region" description="Basic and acidic residues" evidence="1">
    <location>
        <begin position="201"/>
        <end position="223"/>
    </location>
</feature>
<reference evidence="3" key="1">
    <citation type="journal article" date="2019" name="Environ. Microbiol.">
        <title>Fungal ecological strategies reflected in gene transcription - a case study of two litter decomposers.</title>
        <authorList>
            <person name="Barbi F."/>
            <person name="Kohler A."/>
            <person name="Barry K."/>
            <person name="Baskaran P."/>
            <person name="Daum C."/>
            <person name="Fauchery L."/>
            <person name="Ihrmark K."/>
            <person name="Kuo A."/>
            <person name="LaButti K."/>
            <person name="Lipzen A."/>
            <person name="Morin E."/>
            <person name="Grigoriev I.V."/>
            <person name="Henrissat B."/>
            <person name="Lindahl B."/>
            <person name="Martin F."/>
        </authorList>
    </citation>
    <scope>NUCLEOTIDE SEQUENCE</scope>
    <source>
        <strain evidence="3">JB14</strain>
    </source>
</reference>
<name>A0A6A4GUN6_9AGAR</name>
<evidence type="ECO:0000313" key="3">
    <source>
        <dbReference type="EMBL" id="KAE9389060.1"/>
    </source>
</evidence>
<dbReference type="OrthoDB" id="3070528at2759"/>
<dbReference type="AlphaFoldDB" id="A0A6A4GUN6"/>
<feature type="domain" description="DUF6532" evidence="2">
    <location>
        <begin position="23"/>
        <end position="90"/>
    </location>
</feature>
<keyword evidence="4" id="KW-1185">Reference proteome</keyword>
<gene>
    <name evidence="3" type="ORF">BT96DRAFT_1003599</name>
</gene>
<evidence type="ECO:0000256" key="1">
    <source>
        <dbReference type="SAM" id="MobiDB-lite"/>
    </source>
</evidence>
<proteinExistence type="predicted"/>
<sequence>MALLVRKQTCQESRSHGLAKNLAYYCSTLIPQILHHILFVKGSRPDTLALQDLKQEHCVPLPFIAFITTLIEHSLCEWAFGYHVKVTFEEMHDLPILEKIEEHSKSYACRLEKTMYKAMVNMQVDQCPQDDYNWEALAALANEEDKALEADDEEDEEEDDEEQEAGKNNVKEGEASKDNRAEEAHKKDGEVDDASNMDGGNGDHGKSNHRDKPFEDNNEDHLAKPSSSTTSNN</sequence>
<dbReference type="EMBL" id="ML769713">
    <property type="protein sequence ID" value="KAE9389060.1"/>
    <property type="molecule type" value="Genomic_DNA"/>
</dbReference>
<evidence type="ECO:0000313" key="4">
    <source>
        <dbReference type="Proteomes" id="UP000799118"/>
    </source>
</evidence>
<evidence type="ECO:0000259" key="2">
    <source>
        <dbReference type="Pfam" id="PF20149"/>
    </source>
</evidence>
<accession>A0A6A4GUN6</accession>
<organism evidence="3 4">
    <name type="scientific">Gymnopus androsaceus JB14</name>
    <dbReference type="NCBI Taxonomy" id="1447944"/>
    <lineage>
        <taxon>Eukaryota</taxon>
        <taxon>Fungi</taxon>
        <taxon>Dikarya</taxon>
        <taxon>Basidiomycota</taxon>
        <taxon>Agaricomycotina</taxon>
        <taxon>Agaricomycetes</taxon>
        <taxon>Agaricomycetidae</taxon>
        <taxon>Agaricales</taxon>
        <taxon>Marasmiineae</taxon>
        <taxon>Omphalotaceae</taxon>
        <taxon>Gymnopus</taxon>
    </lineage>
</organism>
<feature type="compositionally biased region" description="Acidic residues" evidence="1">
    <location>
        <begin position="150"/>
        <end position="163"/>
    </location>
</feature>
<dbReference type="InterPro" id="IPR045341">
    <property type="entry name" value="DUF6532"/>
</dbReference>
<feature type="compositionally biased region" description="Basic and acidic residues" evidence="1">
    <location>
        <begin position="169"/>
        <end position="189"/>
    </location>
</feature>
<dbReference type="Pfam" id="PF20149">
    <property type="entry name" value="DUF6532"/>
    <property type="match status" value="1"/>
</dbReference>
<feature type="region of interest" description="Disordered" evidence="1">
    <location>
        <begin position="146"/>
        <end position="233"/>
    </location>
</feature>
<protein>
    <recommendedName>
        <fullName evidence="2">DUF6532 domain-containing protein</fullName>
    </recommendedName>
</protein>
<dbReference type="Proteomes" id="UP000799118">
    <property type="component" value="Unassembled WGS sequence"/>
</dbReference>